<dbReference type="EMBL" id="SMCO01000025">
    <property type="protein sequence ID" value="TCV81222.1"/>
    <property type="molecule type" value="Genomic_DNA"/>
</dbReference>
<proteinExistence type="predicted"/>
<dbReference type="Proteomes" id="UP000295367">
    <property type="component" value="Unassembled WGS sequence"/>
</dbReference>
<comment type="caution">
    <text evidence="1">The sequence shown here is derived from an EMBL/GenBank/DDBJ whole genome shotgun (WGS) entry which is preliminary data.</text>
</comment>
<protein>
    <submittedName>
        <fullName evidence="1">Uncharacterized protein</fullName>
    </submittedName>
</protein>
<dbReference type="RefSeq" id="WP_223248327.1">
    <property type="nucleotide sequence ID" value="NZ_BHVT01000056.1"/>
</dbReference>
<evidence type="ECO:0000313" key="2">
    <source>
        <dbReference type="Proteomes" id="UP000295367"/>
    </source>
</evidence>
<keyword evidence="2" id="KW-1185">Reference proteome</keyword>
<dbReference type="AlphaFoldDB" id="A0A4R3XSA3"/>
<organism evidence="1 2">
    <name type="scientific">Sulfurirhabdus autotrophica</name>
    <dbReference type="NCBI Taxonomy" id="1706046"/>
    <lineage>
        <taxon>Bacteria</taxon>
        <taxon>Pseudomonadati</taxon>
        <taxon>Pseudomonadota</taxon>
        <taxon>Betaproteobacteria</taxon>
        <taxon>Nitrosomonadales</taxon>
        <taxon>Sulfuricellaceae</taxon>
        <taxon>Sulfurirhabdus</taxon>
    </lineage>
</organism>
<reference evidence="1 2" key="1">
    <citation type="submission" date="2019-03" db="EMBL/GenBank/DDBJ databases">
        <title>Genomic Encyclopedia of Type Strains, Phase IV (KMG-IV): sequencing the most valuable type-strain genomes for metagenomic binning, comparative biology and taxonomic classification.</title>
        <authorList>
            <person name="Goeker M."/>
        </authorList>
    </citation>
    <scope>NUCLEOTIDE SEQUENCE [LARGE SCALE GENOMIC DNA]</scope>
    <source>
        <strain evidence="1 2">DSM 100309</strain>
    </source>
</reference>
<evidence type="ECO:0000313" key="1">
    <source>
        <dbReference type="EMBL" id="TCV81222.1"/>
    </source>
</evidence>
<accession>A0A4R3XSA3</accession>
<name>A0A4R3XSA3_9PROT</name>
<sequence length="393" mass="45516">MRGDEIKNNILALSIQQWNRSFGGTSALDICDKISVSNEDVMKGMEALCEDGKGTINANIELYVIKIDPENPKFEVPKESTTTHVFFPSKKLLEEHFYRSDLVRERFPEYKNRLHCGAHQLGLVMFSEEVLTRYFDHPEFYEIDDSLSGGHIWAKSEAPESRYLYVRHGKRKLYSGETAVTAIYKDLYAMSPEEQRHWHAYELQEPRFDSSDPHFARFVARTYEGAFVDYQNPIKEVLDQLTFINRAFGGDLLFKKTQNDHFRNPVENTRKSYYDCCSEFYKLIGPDNLNQKLILKLLKKFFVTLDVELIHSESKRPLSSIQLLELLETKMGIDRLLSSQIQLIGKERIEADHKITNSTAEESNFVEEFVVLCNDFVSAANALEHGIRQLELT</sequence>
<gene>
    <name evidence="1" type="ORF">EDC63_12510</name>
</gene>